<dbReference type="PANTHER" id="PTHR40622:SF1">
    <property type="match status" value="1"/>
</dbReference>
<dbReference type="PANTHER" id="PTHR40622">
    <property type="match status" value="1"/>
</dbReference>
<feature type="signal peptide" evidence="3">
    <location>
        <begin position="1"/>
        <end position="18"/>
    </location>
</feature>
<feature type="region of interest" description="Disordered" evidence="1">
    <location>
        <begin position="226"/>
        <end position="259"/>
    </location>
</feature>
<dbReference type="EMBL" id="QGMK01001860">
    <property type="protein sequence ID" value="TVY62898.1"/>
    <property type="molecule type" value="Genomic_DNA"/>
</dbReference>
<sequence length="348" mass="37866">MRFSRLNAVAALVGVNSAFLLPPPMTSEINALPFEDGTATDGRVMELSCPGCPVEITDIAGKVHSTDAQSVLKLNISISHDGADRLLLNGLPLYPIDPSSEAFMIPLTADQLVKNEDNTWSYVSTPTLGYSLSVKHPVPSNDESLDLVAIHIEIVEVANKFLGGIPSVELKLLQTPSGQLMLGDAEITTPKSAVSEPTDGGQECTTIVCKWRAIIADRLSKLKGCGSKRPAHAKGPKHHGHKGQGRPHGRPHGHRPFRHHRHRHSLGRLMRNIAIHVLIPIFIGIVVGITASLVGVVVGNVAIFFWRLLFRRNTAQYTKVAQIDIVAEEGEDDKEAFLEPPPSYEEKN</sequence>
<proteinExistence type="predicted"/>
<reference evidence="5 6" key="1">
    <citation type="submission" date="2018-05" db="EMBL/GenBank/DDBJ databases">
        <title>Genome sequencing and assembly of the regulated plant pathogen Lachnellula willkommii and related sister species for the development of diagnostic species identification markers.</title>
        <authorList>
            <person name="Giroux E."/>
            <person name="Bilodeau G."/>
        </authorList>
    </citation>
    <scope>NUCLEOTIDE SEQUENCE [LARGE SCALE GENOMIC DNA]</scope>
    <source>
        <strain evidence="5 6">CBS 268.59</strain>
    </source>
</reference>
<dbReference type="OrthoDB" id="5409353at2759"/>
<dbReference type="AlphaFoldDB" id="A0A8T9C1F1"/>
<keyword evidence="2" id="KW-0472">Membrane</keyword>
<feature type="transmembrane region" description="Helical" evidence="2">
    <location>
        <begin position="273"/>
        <end position="306"/>
    </location>
</feature>
<dbReference type="Proteomes" id="UP000469558">
    <property type="component" value="Unassembled WGS sequence"/>
</dbReference>
<evidence type="ECO:0000259" key="4">
    <source>
        <dbReference type="Pfam" id="PF24854"/>
    </source>
</evidence>
<evidence type="ECO:0000313" key="6">
    <source>
        <dbReference type="Proteomes" id="UP000469558"/>
    </source>
</evidence>
<gene>
    <name evidence="5" type="ORF">LSUE1_G006375</name>
</gene>
<protein>
    <recommendedName>
        <fullName evidence="4">DUF7728 domain-containing protein</fullName>
    </recommendedName>
</protein>
<feature type="chain" id="PRO_5035732549" description="DUF7728 domain-containing protein" evidence="3">
    <location>
        <begin position="19"/>
        <end position="348"/>
    </location>
</feature>
<feature type="domain" description="DUF7728" evidence="4">
    <location>
        <begin position="41"/>
        <end position="190"/>
    </location>
</feature>
<keyword evidence="2" id="KW-0812">Transmembrane</keyword>
<evidence type="ECO:0000313" key="5">
    <source>
        <dbReference type="EMBL" id="TVY62898.1"/>
    </source>
</evidence>
<name>A0A8T9C1F1_9HELO</name>
<dbReference type="InterPro" id="IPR056145">
    <property type="entry name" value="DUF7728"/>
</dbReference>
<accession>A0A8T9C1F1</accession>
<evidence type="ECO:0000256" key="3">
    <source>
        <dbReference type="SAM" id="SignalP"/>
    </source>
</evidence>
<evidence type="ECO:0000256" key="1">
    <source>
        <dbReference type="SAM" id="MobiDB-lite"/>
    </source>
</evidence>
<evidence type="ECO:0000256" key="2">
    <source>
        <dbReference type="SAM" id="Phobius"/>
    </source>
</evidence>
<keyword evidence="6" id="KW-1185">Reference proteome</keyword>
<feature type="compositionally biased region" description="Basic residues" evidence="1">
    <location>
        <begin position="229"/>
        <end position="259"/>
    </location>
</feature>
<keyword evidence="2" id="KW-1133">Transmembrane helix</keyword>
<dbReference type="Pfam" id="PF24854">
    <property type="entry name" value="DUF7728"/>
    <property type="match status" value="1"/>
</dbReference>
<organism evidence="5 6">
    <name type="scientific">Lachnellula suecica</name>
    <dbReference type="NCBI Taxonomy" id="602035"/>
    <lineage>
        <taxon>Eukaryota</taxon>
        <taxon>Fungi</taxon>
        <taxon>Dikarya</taxon>
        <taxon>Ascomycota</taxon>
        <taxon>Pezizomycotina</taxon>
        <taxon>Leotiomycetes</taxon>
        <taxon>Helotiales</taxon>
        <taxon>Lachnaceae</taxon>
        <taxon>Lachnellula</taxon>
    </lineage>
</organism>
<comment type="caution">
    <text evidence="5">The sequence shown here is derived from an EMBL/GenBank/DDBJ whole genome shotgun (WGS) entry which is preliminary data.</text>
</comment>
<keyword evidence="3" id="KW-0732">Signal</keyword>